<evidence type="ECO:0000256" key="5">
    <source>
        <dbReference type="SAM" id="MobiDB-lite"/>
    </source>
</evidence>
<keyword evidence="3" id="KW-0547">Nucleotide-binding</keyword>
<organism evidence="7 8">
    <name type="scientific">Arthrobacter agilis</name>
    <dbReference type="NCBI Taxonomy" id="37921"/>
    <lineage>
        <taxon>Bacteria</taxon>
        <taxon>Bacillati</taxon>
        <taxon>Actinomycetota</taxon>
        <taxon>Actinomycetes</taxon>
        <taxon>Micrococcales</taxon>
        <taxon>Micrococcaceae</taxon>
        <taxon>Arthrobacter</taxon>
    </lineage>
</organism>
<evidence type="ECO:0000313" key="7">
    <source>
        <dbReference type="EMBL" id="AUZ87148.1"/>
    </source>
</evidence>
<dbReference type="GO" id="GO:0005524">
    <property type="term" value="F:ATP binding"/>
    <property type="evidence" value="ECO:0007669"/>
    <property type="project" value="UniProtKB-KW"/>
</dbReference>
<sequence>MPGSPWGTPSSWTPPTCPATWPRTSWPPSSPSRCTVRSRGSSPPGRAPPVIEFRGAAVRTDDDDARVLLHPLTLTLRERRVSVIGANGSGKSTLLRLINGLLVPSEGAVAVFGEDTRTAGRAVRRAVGFVFTDPLSQLVMPTGREDVELSLRARRLPATERRARADGVLRRFGLEHLADRSIYDLSGGERQILALAVVLAVEPRILVADEPTTLLDLRNDARIRSLIAGLDQQVVFTTHNLDFALESDRTLVVDDGRVVFDGVPADAVARYRDLASAVRDGRR</sequence>
<feature type="compositionally biased region" description="Low complexity" evidence="5">
    <location>
        <begin position="1"/>
        <end position="44"/>
    </location>
</feature>
<dbReference type="PROSITE" id="PS50893">
    <property type="entry name" value="ABC_TRANSPORTER_2"/>
    <property type="match status" value="1"/>
</dbReference>
<dbReference type="CDD" id="cd03225">
    <property type="entry name" value="ABC_cobalt_CbiO_domain1"/>
    <property type="match status" value="1"/>
</dbReference>
<dbReference type="Gene3D" id="3.40.50.300">
    <property type="entry name" value="P-loop containing nucleotide triphosphate hydrolases"/>
    <property type="match status" value="1"/>
</dbReference>
<evidence type="ECO:0000256" key="4">
    <source>
        <dbReference type="ARBA" id="ARBA00022840"/>
    </source>
</evidence>
<feature type="region of interest" description="Disordered" evidence="5">
    <location>
        <begin position="1"/>
        <end position="50"/>
    </location>
</feature>
<dbReference type="InterPro" id="IPR003439">
    <property type="entry name" value="ABC_transporter-like_ATP-bd"/>
</dbReference>
<dbReference type="PANTHER" id="PTHR43553:SF24">
    <property type="entry name" value="ENERGY-COUPLING FACTOR TRANSPORTER ATP-BINDING PROTEIN ECFA1"/>
    <property type="match status" value="1"/>
</dbReference>
<proteinExistence type="inferred from homology"/>
<evidence type="ECO:0000256" key="1">
    <source>
        <dbReference type="ARBA" id="ARBA00005417"/>
    </source>
</evidence>
<dbReference type="AlphaFoldDB" id="A0A2L0UD41"/>
<dbReference type="Proteomes" id="UP000239187">
    <property type="component" value="Chromosome"/>
</dbReference>
<dbReference type="InterPro" id="IPR027417">
    <property type="entry name" value="P-loop_NTPase"/>
</dbReference>
<dbReference type="InterPro" id="IPR050095">
    <property type="entry name" value="ECF_ABC_transporter_ATP-bd"/>
</dbReference>
<name>A0A2L0UD41_9MICC</name>
<dbReference type="SMART" id="SM00382">
    <property type="entry name" value="AAA"/>
    <property type="match status" value="1"/>
</dbReference>
<evidence type="ECO:0000256" key="2">
    <source>
        <dbReference type="ARBA" id="ARBA00022448"/>
    </source>
</evidence>
<evidence type="ECO:0000256" key="3">
    <source>
        <dbReference type="ARBA" id="ARBA00022741"/>
    </source>
</evidence>
<dbReference type="GO" id="GO:0043190">
    <property type="term" value="C:ATP-binding cassette (ABC) transporter complex"/>
    <property type="evidence" value="ECO:0007669"/>
    <property type="project" value="TreeGrafter"/>
</dbReference>
<keyword evidence="4 7" id="KW-0067">ATP-binding</keyword>
<dbReference type="InterPro" id="IPR003593">
    <property type="entry name" value="AAA+_ATPase"/>
</dbReference>
<dbReference type="PANTHER" id="PTHR43553">
    <property type="entry name" value="HEAVY METAL TRANSPORTER"/>
    <property type="match status" value="1"/>
</dbReference>
<dbReference type="EMBL" id="CP024915">
    <property type="protein sequence ID" value="AUZ87148.1"/>
    <property type="molecule type" value="Genomic_DNA"/>
</dbReference>
<protein>
    <submittedName>
        <fullName evidence="7">Cobalt ABC transporter ATP-binding protein</fullName>
    </submittedName>
</protein>
<dbReference type="GO" id="GO:0016887">
    <property type="term" value="F:ATP hydrolysis activity"/>
    <property type="evidence" value="ECO:0007669"/>
    <property type="project" value="InterPro"/>
</dbReference>
<comment type="similarity">
    <text evidence="1">Belongs to the ABC transporter superfamily.</text>
</comment>
<gene>
    <name evidence="7" type="ORF">CVO76_05505</name>
</gene>
<feature type="domain" description="ABC transporter" evidence="6">
    <location>
        <begin position="51"/>
        <end position="280"/>
    </location>
</feature>
<dbReference type="InterPro" id="IPR015856">
    <property type="entry name" value="ABC_transpr_CbiO/EcfA_su"/>
</dbReference>
<dbReference type="Pfam" id="PF00005">
    <property type="entry name" value="ABC_tran"/>
    <property type="match status" value="1"/>
</dbReference>
<accession>A0A2L0UD41</accession>
<dbReference type="SUPFAM" id="SSF52540">
    <property type="entry name" value="P-loop containing nucleoside triphosphate hydrolases"/>
    <property type="match status" value="1"/>
</dbReference>
<dbReference type="GO" id="GO:0042626">
    <property type="term" value="F:ATPase-coupled transmembrane transporter activity"/>
    <property type="evidence" value="ECO:0007669"/>
    <property type="project" value="TreeGrafter"/>
</dbReference>
<evidence type="ECO:0000313" key="8">
    <source>
        <dbReference type="Proteomes" id="UP000239187"/>
    </source>
</evidence>
<keyword evidence="2" id="KW-0813">Transport</keyword>
<reference evidence="7 8" key="1">
    <citation type="submission" date="2017-11" db="EMBL/GenBank/DDBJ databases">
        <title>Draft genome of Arthrobacter agilis strain UMCV2, a plant growth-promoting rhizobacterium and biocontrol capacity of phytopathogenic fungi.</title>
        <authorList>
            <person name="Martinez-Camara R."/>
            <person name="Santoyo G."/>
            <person name="Moreno-Hagelsieb G."/>
            <person name="Valencia-Cantero E."/>
        </authorList>
    </citation>
    <scope>NUCLEOTIDE SEQUENCE [LARGE SCALE GENOMIC DNA]</scope>
    <source>
        <strain evidence="7 8">UMCV2</strain>
    </source>
</reference>
<evidence type="ECO:0000259" key="6">
    <source>
        <dbReference type="PROSITE" id="PS50893"/>
    </source>
</evidence>